<evidence type="ECO:0000259" key="11">
    <source>
        <dbReference type="PROSITE" id="PS51194"/>
    </source>
</evidence>
<dbReference type="PANTHER" id="PTHR47964">
    <property type="entry name" value="ATP-DEPENDENT DNA HELICASE HOMOLOG RECG, CHLOROPLASTIC"/>
    <property type="match status" value="1"/>
</dbReference>
<reference evidence="12 13" key="1">
    <citation type="journal article" date="2013" name="BMC Genomics">
        <title>Reconstruction of the lipid metabolism for the microalga Monoraphidium neglectum from its genome sequence reveals characteristics suitable for biofuel production.</title>
        <authorList>
            <person name="Bogen C."/>
            <person name="Al-Dilaimi A."/>
            <person name="Albersmeier A."/>
            <person name="Wichmann J."/>
            <person name="Grundmann M."/>
            <person name="Rupp O."/>
            <person name="Lauersen K.J."/>
            <person name="Blifernez-Klassen O."/>
            <person name="Kalinowski J."/>
            <person name="Goesmann A."/>
            <person name="Mussgnug J.H."/>
            <person name="Kruse O."/>
        </authorList>
    </citation>
    <scope>NUCLEOTIDE SEQUENCE [LARGE SCALE GENOMIC DNA]</scope>
    <source>
        <strain evidence="12 13">SAG 48.87</strain>
    </source>
</reference>
<dbReference type="Gene3D" id="3.40.50.300">
    <property type="entry name" value="P-loop containing nucleotide triphosphate hydrolases"/>
    <property type="match status" value="2"/>
</dbReference>
<dbReference type="PANTHER" id="PTHR47964:SF1">
    <property type="entry name" value="ATP-DEPENDENT DNA HELICASE HOMOLOG RECG, CHLOROPLASTIC"/>
    <property type="match status" value="1"/>
</dbReference>
<dbReference type="GO" id="GO:0016787">
    <property type="term" value="F:hydrolase activity"/>
    <property type="evidence" value="ECO:0007669"/>
    <property type="project" value="UniProtKB-KW"/>
</dbReference>
<keyword evidence="7" id="KW-0234">DNA repair</keyword>
<dbReference type="Pfam" id="PF00270">
    <property type="entry name" value="DEAD"/>
    <property type="match status" value="1"/>
</dbReference>
<keyword evidence="6" id="KW-0238">DNA-binding</keyword>
<feature type="region of interest" description="Disordered" evidence="9">
    <location>
        <begin position="1136"/>
        <end position="1160"/>
    </location>
</feature>
<dbReference type="GO" id="GO:0005524">
    <property type="term" value="F:ATP binding"/>
    <property type="evidence" value="ECO:0007669"/>
    <property type="project" value="UniProtKB-KW"/>
</dbReference>
<gene>
    <name evidence="12" type="ORF">MNEG_8747</name>
</gene>
<dbReference type="GO" id="GO:0006281">
    <property type="term" value="P:DNA repair"/>
    <property type="evidence" value="ECO:0007669"/>
    <property type="project" value="UniProtKB-KW"/>
</dbReference>
<feature type="coiled-coil region" evidence="8">
    <location>
        <begin position="433"/>
        <end position="463"/>
    </location>
</feature>
<keyword evidence="8" id="KW-0175">Coiled coil</keyword>
<feature type="region of interest" description="Disordered" evidence="9">
    <location>
        <begin position="897"/>
        <end position="933"/>
    </location>
</feature>
<evidence type="ECO:0000256" key="7">
    <source>
        <dbReference type="ARBA" id="ARBA00023204"/>
    </source>
</evidence>
<sequence>MADVKVNIDVFDQLAGMWPSVGGGGRGGDAKREGVLQALMRTEARFAGELSSLPKGDDKTQAQKGQGRQAAAAPLAAEALEPTAVGEARTAAAPGAPMPAPATACTQAPAPIRRSRKPAARPAGGAAALCPAPGPASLPASAPAATTATTFSAGPGPSSTDGRSDDEDAAAAAAAAWSSDAESLSAGPDSNAAAGPGPGSPRPWALGVPPAAVEAAVARGLEALSSAAVDTSFDAAALADAWLPFTRLVEDVGARGGGGGGAFTEQQLESLASAELGTLLQASWVLLYVPREVREYAPSIDLSALDAAGSQLVAVTGRVVALGKVKHTLRKHGCWFNASLEVPSIEPGEPPHTVNVMRYIPGRPRWILPRIQAERDSLGIARTLGLPVQLRCRLQRGQTGGLAAALSSPEPSLSVVGNTAAPSAGYVNIPGAHEQQQWEQQQQQQQQQQVEQQQWQVEQQRLEQQERQEWQQQQQHQHQHQQQRPFIELIYPKCKKLEPADMASPDGPAARALGVVGALQGTAGAADPLPAEVLRRLGLMGWMDALRALHVPASAEEHQRARERLAFQEMFLGQLAAMLERSRLTAAPQGPAPTRRPAQQPEEVQEGGSGEGWRLAITRLQAMSAASKALPYTLTASQSRVLQEILSDLAGPGVMMRLLQGDVGCGKTVVAVLAMMAASGSGYQALLMAPTELLAEQHYATLVFMAENMPVAQRPRVSLLTNSLKLKERKALSARIAAGGVDLVVGTQALLQQQWSRLGLVVIDEQHKFGVKQREQLARNVGHPVHTLLMTATPIPRTLALVQYGSLVLSTINEMPPGRSPIATRVVVDDAHGREEVRRGGTAARGAALARARRPEAGVSAAASGQPSVYDVIRQELAAGGRVYIVCPLVLSTAANAARGGGSSDSSSSGGGKGSSSAAGGGEAQDCKGAAGDPRRTVMDEYARLSRANVFGAEHRVGLLHGRMSGDEKARALQQFSSGETPVLIASTVVEVGIDEPEASVMLVENAECFGMAQLHQLRGRVGRGARHSRCFLMAPDGDKAALARLAVMERSHNGLHIAEADLQTRGPGDPFGIKQSGSRGGLSALCMQELKRTPQLMEHARAAAAEALSSQRLTPQLKAALLAYGFWTADAPSSGVGAGDGVDGGGNRRGSGKAGISGA</sequence>
<feature type="region of interest" description="Disordered" evidence="9">
    <location>
        <begin position="49"/>
        <end position="74"/>
    </location>
</feature>
<feature type="compositionally biased region" description="Low complexity" evidence="9">
    <location>
        <begin position="62"/>
        <end position="74"/>
    </location>
</feature>
<feature type="domain" description="Helicase C-terminal" evidence="11">
    <location>
        <begin position="935"/>
        <end position="1064"/>
    </location>
</feature>
<dbReference type="GO" id="GO:0003677">
    <property type="term" value="F:DNA binding"/>
    <property type="evidence" value="ECO:0007669"/>
    <property type="project" value="UniProtKB-KW"/>
</dbReference>
<feature type="compositionally biased region" description="Gly residues" evidence="9">
    <location>
        <begin position="899"/>
        <end position="923"/>
    </location>
</feature>
<evidence type="ECO:0000256" key="2">
    <source>
        <dbReference type="ARBA" id="ARBA00022763"/>
    </source>
</evidence>
<feature type="region of interest" description="Disordered" evidence="9">
    <location>
        <begin position="136"/>
        <end position="206"/>
    </location>
</feature>
<keyword evidence="3 12" id="KW-0378">Hydrolase</keyword>
<keyword evidence="5" id="KW-0067">ATP-binding</keyword>
<keyword evidence="1" id="KW-0547">Nucleotide-binding</keyword>
<dbReference type="SMART" id="SM00487">
    <property type="entry name" value="DEXDc"/>
    <property type="match status" value="1"/>
</dbReference>
<dbReference type="RefSeq" id="XP_013898235.1">
    <property type="nucleotide sequence ID" value="XM_014042781.1"/>
</dbReference>
<evidence type="ECO:0000256" key="1">
    <source>
        <dbReference type="ARBA" id="ARBA00022741"/>
    </source>
</evidence>
<dbReference type="Proteomes" id="UP000054498">
    <property type="component" value="Unassembled WGS sequence"/>
</dbReference>
<dbReference type="OrthoDB" id="416741at2759"/>
<dbReference type="EC" id="3.6.1.-" evidence="12"/>
<dbReference type="AlphaFoldDB" id="A0A0D2MYJ2"/>
<feature type="compositionally biased region" description="Gly residues" evidence="9">
    <location>
        <begin position="1137"/>
        <end position="1160"/>
    </location>
</feature>
<evidence type="ECO:0000256" key="5">
    <source>
        <dbReference type="ARBA" id="ARBA00022840"/>
    </source>
</evidence>
<feature type="region of interest" description="Disordered" evidence="9">
    <location>
        <begin position="587"/>
        <end position="610"/>
    </location>
</feature>
<dbReference type="InterPro" id="IPR014001">
    <property type="entry name" value="Helicase_ATP-bd"/>
</dbReference>
<dbReference type="STRING" id="145388.A0A0D2MYJ2"/>
<dbReference type="InterPro" id="IPR001650">
    <property type="entry name" value="Helicase_C-like"/>
</dbReference>
<evidence type="ECO:0000313" key="13">
    <source>
        <dbReference type="Proteomes" id="UP000054498"/>
    </source>
</evidence>
<evidence type="ECO:0000256" key="4">
    <source>
        <dbReference type="ARBA" id="ARBA00022806"/>
    </source>
</evidence>
<dbReference type="PROSITE" id="PS51194">
    <property type="entry name" value="HELICASE_CTER"/>
    <property type="match status" value="1"/>
</dbReference>
<dbReference type="InterPro" id="IPR047112">
    <property type="entry name" value="RecG/Mfd"/>
</dbReference>
<evidence type="ECO:0000259" key="10">
    <source>
        <dbReference type="PROSITE" id="PS51192"/>
    </source>
</evidence>
<evidence type="ECO:0000256" key="3">
    <source>
        <dbReference type="ARBA" id="ARBA00022801"/>
    </source>
</evidence>
<dbReference type="GeneID" id="25741622"/>
<proteinExistence type="predicted"/>
<name>A0A0D2MYJ2_9CHLO</name>
<dbReference type="InterPro" id="IPR011545">
    <property type="entry name" value="DEAD/DEAH_box_helicase_dom"/>
</dbReference>
<evidence type="ECO:0000256" key="9">
    <source>
        <dbReference type="SAM" id="MobiDB-lite"/>
    </source>
</evidence>
<dbReference type="KEGG" id="mng:MNEG_8747"/>
<organism evidence="12 13">
    <name type="scientific">Monoraphidium neglectum</name>
    <dbReference type="NCBI Taxonomy" id="145388"/>
    <lineage>
        <taxon>Eukaryota</taxon>
        <taxon>Viridiplantae</taxon>
        <taxon>Chlorophyta</taxon>
        <taxon>core chlorophytes</taxon>
        <taxon>Chlorophyceae</taxon>
        <taxon>CS clade</taxon>
        <taxon>Sphaeropleales</taxon>
        <taxon>Selenastraceae</taxon>
        <taxon>Monoraphidium</taxon>
    </lineage>
</organism>
<feature type="domain" description="Helicase ATP-binding" evidence="10">
    <location>
        <begin position="648"/>
        <end position="812"/>
    </location>
</feature>
<dbReference type="Pfam" id="PF00271">
    <property type="entry name" value="Helicase_C"/>
    <property type="match status" value="1"/>
</dbReference>
<keyword evidence="4 12" id="KW-0347">Helicase</keyword>
<dbReference type="SMART" id="SM00490">
    <property type="entry name" value="HELICc"/>
    <property type="match status" value="1"/>
</dbReference>
<accession>A0A0D2MYJ2</accession>
<feature type="compositionally biased region" description="Low complexity" evidence="9">
    <location>
        <begin position="136"/>
        <end position="157"/>
    </location>
</feature>
<dbReference type="SUPFAM" id="SSF52540">
    <property type="entry name" value="P-loop containing nucleoside triphosphate hydrolases"/>
    <property type="match status" value="2"/>
</dbReference>
<dbReference type="GO" id="GO:0003678">
    <property type="term" value="F:DNA helicase activity"/>
    <property type="evidence" value="ECO:0007669"/>
    <property type="project" value="TreeGrafter"/>
</dbReference>
<evidence type="ECO:0000256" key="8">
    <source>
        <dbReference type="SAM" id="Coils"/>
    </source>
</evidence>
<evidence type="ECO:0000313" key="12">
    <source>
        <dbReference type="EMBL" id="KIY99215.1"/>
    </source>
</evidence>
<dbReference type="PROSITE" id="PS51192">
    <property type="entry name" value="HELICASE_ATP_BIND_1"/>
    <property type="match status" value="1"/>
</dbReference>
<dbReference type="EMBL" id="KK101917">
    <property type="protein sequence ID" value="KIY99215.1"/>
    <property type="molecule type" value="Genomic_DNA"/>
</dbReference>
<feature type="compositionally biased region" description="Low complexity" evidence="9">
    <location>
        <begin position="170"/>
        <end position="195"/>
    </location>
</feature>
<keyword evidence="2" id="KW-0227">DNA damage</keyword>
<dbReference type="InterPro" id="IPR027417">
    <property type="entry name" value="P-loop_NTPase"/>
</dbReference>
<protein>
    <submittedName>
        <fullName evidence="12">ATP-dependent DNA helicase RecG</fullName>
        <ecNumber evidence="12">3.6.1.-</ecNumber>
    </submittedName>
</protein>
<evidence type="ECO:0000256" key="6">
    <source>
        <dbReference type="ARBA" id="ARBA00023125"/>
    </source>
</evidence>
<keyword evidence="13" id="KW-1185">Reference proteome</keyword>